<gene>
    <name evidence="6" type="ORF">GCM10010170_049420</name>
</gene>
<dbReference type="Pfam" id="PF21597">
    <property type="entry name" value="TetR_C_43"/>
    <property type="match status" value="1"/>
</dbReference>
<proteinExistence type="predicted"/>
<dbReference type="SUPFAM" id="SSF46689">
    <property type="entry name" value="Homeodomain-like"/>
    <property type="match status" value="1"/>
</dbReference>
<dbReference type="InterPro" id="IPR049445">
    <property type="entry name" value="TetR_SbtR-like_C"/>
</dbReference>
<dbReference type="SUPFAM" id="SSF48498">
    <property type="entry name" value="Tetracyclin repressor-like, C-terminal domain"/>
    <property type="match status" value="1"/>
</dbReference>
<dbReference type="InterPro" id="IPR050109">
    <property type="entry name" value="HTH-type_TetR-like_transc_reg"/>
</dbReference>
<evidence type="ECO:0000256" key="1">
    <source>
        <dbReference type="ARBA" id="ARBA00023015"/>
    </source>
</evidence>
<feature type="domain" description="HTH tetR-type" evidence="5">
    <location>
        <begin position="12"/>
        <end position="71"/>
    </location>
</feature>
<dbReference type="PROSITE" id="PS50977">
    <property type="entry name" value="HTH_TETR_2"/>
    <property type="match status" value="1"/>
</dbReference>
<dbReference type="Pfam" id="PF00440">
    <property type="entry name" value="TetR_N"/>
    <property type="match status" value="1"/>
</dbReference>
<evidence type="ECO:0000313" key="6">
    <source>
        <dbReference type="EMBL" id="GAA2356532.1"/>
    </source>
</evidence>
<evidence type="ECO:0000256" key="2">
    <source>
        <dbReference type="ARBA" id="ARBA00023125"/>
    </source>
</evidence>
<accession>A0ABP5TM11</accession>
<dbReference type="EMBL" id="BAAARV010000038">
    <property type="protein sequence ID" value="GAA2356532.1"/>
    <property type="molecule type" value="Genomic_DNA"/>
</dbReference>
<sequence>MTLPQKMRLDAAHNRALIVEAARATFADGGVQAPMRAVAARAGLGVATVYRHFPTHAALLDAVLAQRVAECAAELDAALGDPDPWRPLAGTVRRFAARQLADRALNEALFAAGAQFAEARRAHAAALAGLVERARAAGAVRGDLTVDDVRAGLLAISALRGRPTAVDRLTDLLLAGMRAQP</sequence>
<keyword evidence="2 4" id="KW-0238">DNA-binding</keyword>
<dbReference type="PRINTS" id="PR00455">
    <property type="entry name" value="HTHTETR"/>
</dbReference>
<keyword evidence="3" id="KW-0804">Transcription</keyword>
<dbReference type="InterPro" id="IPR001647">
    <property type="entry name" value="HTH_TetR"/>
</dbReference>
<evidence type="ECO:0000259" key="5">
    <source>
        <dbReference type="PROSITE" id="PS50977"/>
    </source>
</evidence>
<evidence type="ECO:0000313" key="7">
    <source>
        <dbReference type="Proteomes" id="UP001501444"/>
    </source>
</evidence>
<feature type="DNA-binding region" description="H-T-H motif" evidence="4">
    <location>
        <begin position="34"/>
        <end position="53"/>
    </location>
</feature>
<dbReference type="RefSeq" id="WP_344614863.1">
    <property type="nucleotide sequence ID" value="NZ_BAAARV010000038.1"/>
</dbReference>
<comment type="caution">
    <text evidence="6">The sequence shown here is derived from an EMBL/GenBank/DDBJ whole genome shotgun (WGS) entry which is preliminary data.</text>
</comment>
<dbReference type="PANTHER" id="PTHR30055">
    <property type="entry name" value="HTH-TYPE TRANSCRIPTIONAL REGULATOR RUTR"/>
    <property type="match status" value="1"/>
</dbReference>
<keyword evidence="7" id="KW-1185">Reference proteome</keyword>
<protein>
    <submittedName>
        <fullName evidence="6">TetR/AcrR family transcriptional regulator</fullName>
    </submittedName>
</protein>
<dbReference type="InterPro" id="IPR036271">
    <property type="entry name" value="Tet_transcr_reg_TetR-rel_C_sf"/>
</dbReference>
<dbReference type="Proteomes" id="UP001501444">
    <property type="component" value="Unassembled WGS sequence"/>
</dbReference>
<dbReference type="InterPro" id="IPR009057">
    <property type="entry name" value="Homeodomain-like_sf"/>
</dbReference>
<reference evidence="7" key="1">
    <citation type="journal article" date="2019" name="Int. J. Syst. Evol. Microbiol.">
        <title>The Global Catalogue of Microorganisms (GCM) 10K type strain sequencing project: providing services to taxonomists for standard genome sequencing and annotation.</title>
        <authorList>
            <consortium name="The Broad Institute Genomics Platform"/>
            <consortium name="The Broad Institute Genome Sequencing Center for Infectious Disease"/>
            <person name="Wu L."/>
            <person name="Ma J."/>
        </authorList>
    </citation>
    <scope>NUCLEOTIDE SEQUENCE [LARGE SCALE GENOMIC DNA]</scope>
    <source>
        <strain evidence="7">JCM 3272</strain>
    </source>
</reference>
<dbReference type="Gene3D" id="1.10.357.10">
    <property type="entry name" value="Tetracycline Repressor, domain 2"/>
    <property type="match status" value="1"/>
</dbReference>
<evidence type="ECO:0000256" key="3">
    <source>
        <dbReference type="ARBA" id="ARBA00023163"/>
    </source>
</evidence>
<name>A0ABP5TM11_9ACTN</name>
<organism evidence="6 7">
    <name type="scientific">Dactylosporangium salmoneum</name>
    <dbReference type="NCBI Taxonomy" id="53361"/>
    <lineage>
        <taxon>Bacteria</taxon>
        <taxon>Bacillati</taxon>
        <taxon>Actinomycetota</taxon>
        <taxon>Actinomycetes</taxon>
        <taxon>Micromonosporales</taxon>
        <taxon>Micromonosporaceae</taxon>
        <taxon>Dactylosporangium</taxon>
    </lineage>
</organism>
<evidence type="ECO:0000256" key="4">
    <source>
        <dbReference type="PROSITE-ProRule" id="PRU00335"/>
    </source>
</evidence>
<dbReference type="PANTHER" id="PTHR30055:SF234">
    <property type="entry name" value="HTH-TYPE TRANSCRIPTIONAL REGULATOR BETI"/>
    <property type="match status" value="1"/>
</dbReference>
<keyword evidence="1" id="KW-0805">Transcription regulation</keyword>